<feature type="compositionally biased region" description="Polar residues" evidence="1">
    <location>
        <begin position="151"/>
        <end position="162"/>
    </location>
</feature>
<dbReference type="SUPFAM" id="SSF46785">
    <property type="entry name" value="Winged helix' DNA-binding domain"/>
    <property type="match status" value="1"/>
</dbReference>
<name>T1XF32_VARPD</name>
<protein>
    <recommendedName>
        <fullName evidence="4">Helix-turn-helix domain-containing protein</fullName>
    </recommendedName>
</protein>
<feature type="region of interest" description="Disordered" evidence="1">
    <location>
        <begin position="107"/>
        <end position="169"/>
    </location>
</feature>
<proteinExistence type="predicted"/>
<dbReference type="KEGG" id="vpd:VAPA_1c44690"/>
<sequence length="307" mass="33822">MSIKVMSMVFDRYPSGGMERLLALAMADHASDDGRRIWPSVDELARKTMQSRSSVQRQIRRMVATGWLIQVKTATGRPGVTNEYRICPEWIEGGEVPVPERGVNLTPLDDAPPPEVIHTGVNLTPVSKPERGVTTDERGVTGDERGVTAMTPESSEPSMNQSPLPPGGGATGFDELFAIYPNHDNRLKAERRYRRMAPTAALQQTMRSAIEAQRLSKRWTKDGGEFVPEFATWLRNERWRDVPRAPDAGPAAGAWHETRSGIDAKARALGLAPWDEAAFSVGRGETYLAFTARVRRVAEQAGEAVCA</sequence>
<accession>T1XF32</accession>
<organism evidence="2 3">
    <name type="scientific">Variovorax paradoxus B4</name>
    <dbReference type="NCBI Taxonomy" id="1246301"/>
    <lineage>
        <taxon>Bacteria</taxon>
        <taxon>Pseudomonadati</taxon>
        <taxon>Pseudomonadota</taxon>
        <taxon>Betaproteobacteria</taxon>
        <taxon>Burkholderiales</taxon>
        <taxon>Comamonadaceae</taxon>
        <taxon>Variovorax</taxon>
    </lineage>
</organism>
<dbReference type="RefSeq" id="WP_021008984.1">
    <property type="nucleotide sequence ID" value="NC_022247.1"/>
</dbReference>
<evidence type="ECO:0000256" key="1">
    <source>
        <dbReference type="SAM" id="MobiDB-lite"/>
    </source>
</evidence>
<evidence type="ECO:0008006" key="4">
    <source>
        <dbReference type="Google" id="ProtNLM"/>
    </source>
</evidence>
<gene>
    <name evidence="2" type="ORF">VAPA_1c44690</name>
</gene>
<dbReference type="OrthoDB" id="8902819at2"/>
<dbReference type="EMBL" id="CP003911">
    <property type="protein sequence ID" value="AGU51542.1"/>
    <property type="molecule type" value="Genomic_DNA"/>
</dbReference>
<dbReference type="AlphaFoldDB" id="T1XF32"/>
<reference evidence="2 3" key="1">
    <citation type="submission" date="2012-10" db="EMBL/GenBank/DDBJ databases">
        <title>Genome sequence of Variovorax paradoxus B4.</title>
        <authorList>
            <person name="Schuldes J."/>
            <person name="Brandt U."/>
            <person name="Hiessl S."/>
            <person name="Wuebbeler J.H."/>
            <person name="Thuermer A."/>
            <person name="Steinbuechel A."/>
            <person name="Daniel R."/>
        </authorList>
    </citation>
    <scope>NUCLEOTIDE SEQUENCE [LARGE SCALE GENOMIC DNA]</scope>
    <source>
        <strain evidence="2 3">B4</strain>
    </source>
</reference>
<dbReference type="Pfam" id="PF13730">
    <property type="entry name" value="HTH_36"/>
    <property type="match status" value="1"/>
</dbReference>
<evidence type="ECO:0000313" key="2">
    <source>
        <dbReference type="EMBL" id="AGU51542.1"/>
    </source>
</evidence>
<feature type="compositionally biased region" description="Basic and acidic residues" evidence="1">
    <location>
        <begin position="128"/>
        <end position="146"/>
    </location>
</feature>
<dbReference type="InterPro" id="IPR036390">
    <property type="entry name" value="WH_DNA-bd_sf"/>
</dbReference>
<dbReference type="HOGENOM" id="CLU_077359_2_0_4"/>
<evidence type="ECO:0000313" key="3">
    <source>
        <dbReference type="Proteomes" id="UP000016223"/>
    </source>
</evidence>
<dbReference type="Proteomes" id="UP000016223">
    <property type="component" value="Chromosome 1"/>
</dbReference>
<dbReference type="PATRIC" id="fig|1246301.3.peg.4510"/>